<dbReference type="GO" id="GO:0005684">
    <property type="term" value="C:U2-type spliceosomal complex"/>
    <property type="evidence" value="ECO:0007669"/>
    <property type="project" value="TreeGrafter"/>
</dbReference>
<dbReference type="InterPro" id="IPR000504">
    <property type="entry name" value="RRM_dom"/>
</dbReference>
<feature type="compositionally biased region" description="Basic and acidic residues" evidence="7">
    <location>
        <begin position="96"/>
        <end position="113"/>
    </location>
</feature>
<accession>A0A8C0IHW9</accession>
<dbReference type="CDD" id="cd12281">
    <property type="entry name" value="RRM1_TatSF1_like"/>
    <property type="match status" value="1"/>
</dbReference>
<dbReference type="FunFam" id="3.30.70.330:FF:000202">
    <property type="entry name" value="HIV Tat-specific factor 1"/>
    <property type="match status" value="1"/>
</dbReference>
<dbReference type="SUPFAM" id="SSF54928">
    <property type="entry name" value="RNA-binding domain, RBD"/>
    <property type="match status" value="1"/>
</dbReference>
<feature type="domain" description="RRM" evidence="8">
    <location>
        <begin position="128"/>
        <end position="213"/>
    </location>
</feature>
<dbReference type="Ensembl" id="ENSBOBT00000023123.1">
    <property type="protein sequence ID" value="ENSBOBP00000022614.1"/>
    <property type="gene ID" value="ENSBOBG00000013604.1"/>
</dbReference>
<feature type="region of interest" description="Disordered" evidence="7">
    <location>
        <begin position="1"/>
        <end position="29"/>
    </location>
</feature>
<dbReference type="PROSITE" id="PS50102">
    <property type="entry name" value="RRM"/>
    <property type="match status" value="1"/>
</dbReference>
<keyword evidence="10" id="KW-1185">Reference proteome</keyword>
<evidence type="ECO:0000256" key="6">
    <source>
        <dbReference type="PROSITE-ProRule" id="PRU00176"/>
    </source>
</evidence>
<dbReference type="AlphaFoldDB" id="A0A8C0IHW9"/>
<evidence type="ECO:0000313" key="9">
    <source>
        <dbReference type="Ensembl" id="ENSBOBP00000022614.1"/>
    </source>
</evidence>
<sequence>MSSKDGNEFCQQLQLQQQREGEPDPFTYVDLADGAGYEWDQEKKAWFPKVTEDFLSIYHVNTGFHADDNDTSSASGTGTESKQPVSLKTSGTQPSAKERRPHQMDPKQKAEKRKLEPGWFRVEEYRNTNLCVTGLPPDVTKDQFTQVTSKCGIVMRDPQTEEHKIKLYKDKEGNLKGDSLCCYPKRESVQLALRLLDEAEIRGYKLHVEVAKFQLKGEYDAGDIGSIRAASEGIGTEAQLLLTPRLPVLGWMLKGRVPSTHHAADAT</sequence>
<dbReference type="InterPro" id="IPR034393">
    <property type="entry name" value="TatSF1-like"/>
</dbReference>
<comment type="similarity">
    <text evidence="1">Belongs to the HTATSF1 family.</text>
</comment>
<evidence type="ECO:0000313" key="10">
    <source>
        <dbReference type="Proteomes" id="UP000694567"/>
    </source>
</evidence>
<evidence type="ECO:0000256" key="7">
    <source>
        <dbReference type="SAM" id="MobiDB-lite"/>
    </source>
</evidence>
<dbReference type="PANTHER" id="PTHR15608:SF0">
    <property type="entry name" value="HIV TAT-SPECIFIC FACTOR 1"/>
    <property type="match status" value="1"/>
</dbReference>
<dbReference type="SMART" id="SM00360">
    <property type="entry name" value="RRM"/>
    <property type="match status" value="1"/>
</dbReference>
<dbReference type="PANTHER" id="PTHR15608">
    <property type="entry name" value="SPLICING FACTOR U2AF-ASSOCIATED PROTEIN 2"/>
    <property type="match status" value="1"/>
</dbReference>
<keyword evidence="5" id="KW-0508">mRNA splicing</keyword>
<keyword evidence="4 6" id="KW-0694">RNA-binding</keyword>
<proteinExistence type="inferred from homology"/>
<reference evidence="9" key="1">
    <citation type="submission" date="2025-08" db="UniProtKB">
        <authorList>
            <consortium name="Ensembl"/>
        </authorList>
    </citation>
    <scope>IDENTIFICATION</scope>
</reference>
<evidence type="ECO:0000259" key="8">
    <source>
        <dbReference type="PROSITE" id="PS50102"/>
    </source>
</evidence>
<reference evidence="9" key="2">
    <citation type="submission" date="2025-09" db="UniProtKB">
        <authorList>
            <consortium name="Ensembl"/>
        </authorList>
    </citation>
    <scope>IDENTIFICATION</scope>
</reference>
<keyword evidence="3" id="KW-0677">Repeat</keyword>
<evidence type="ECO:0000256" key="2">
    <source>
        <dbReference type="ARBA" id="ARBA00022664"/>
    </source>
</evidence>
<evidence type="ECO:0000256" key="5">
    <source>
        <dbReference type="ARBA" id="ARBA00023187"/>
    </source>
</evidence>
<dbReference type="InterPro" id="IPR035979">
    <property type="entry name" value="RBD_domain_sf"/>
</dbReference>
<dbReference type="GO" id="GO:0000398">
    <property type="term" value="P:mRNA splicing, via spliceosome"/>
    <property type="evidence" value="ECO:0007669"/>
    <property type="project" value="InterPro"/>
</dbReference>
<keyword evidence="2" id="KW-0507">mRNA processing</keyword>
<dbReference type="InterPro" id="IPR034392">
    <property type="entry name" value="TatSF1-like_RRM1"/>
</dbReference>
<dbReference type="Proteomes" id="UP000694567">
    <property type="component" value="Unplaced"/>
</dbReference>
<name>A0A8C0IHW9_BUBBB</name>
<dbReference type="GO" id="GO:0003723">
    <property type="term" value="F:RNA binding"/>
    <property type="evidence" value="ECO:0007669"/>
    <property type="project" value="UniProtKB-UniRule"/>
</dbReference>
<dbReference type="Pfam" id="PF00076">
    <property type="entry name" value="RRM_1"/>
    <property type="match status" value="1"/>
</dbReference>
<evidence type="ECO:0000256" key="1">
    <source>
        <dbReference type="ARBA" id="ARBA00007747"/>
    </source>
</evidence>
<feature type="region of interest" description="Disordered" evidence="7">
    <location>
        <begin position="68"/>
        <end position="113"/>
    </location>
</feature>
<organism evidence="9 10">
    <name type="scientific">Bubo bubo</name>
    <name type="common">Eurasian eagle-owl</name>
    <name type="synonym">Strix bubo</name>
    <dbReference type="NCBI Taxonomy" id="30461"/>
    <lineage>
        <taxon>Eukaryota</taxon>
        <taxon>Metazoa</taxon>
        <taxon>Chordata</taxon>
        <taxon>Craniata</taxon>
        <taxon>Vertebrata</taxon>
        <taxon>Euteleostomi</taxon>
        <taxon>Archelosauria</taxon>
        <taxon>Archosauria</taxon>
        <taxon>Dinosauria</taxon>
        <taxon>Saurischia</taxon>
        <taxon>Theropoda</taxon>
        <taxon>Coelurosauria</taxon>
        <taxon>Aves</taxon>
        <taxon>Neognathae</taxon>
        <taxon>Neoaves</taxon>
        <taxon>Telluraves</taxon>
        <taxon>Strigiformes</taxon>
        <taxon>Strigidae</taxon>
        <taxon>Bubo</taxon>
    </lineage>
</organism>
<evidence type="ECO:0000256" key="3">
    <source>
        <dbReference type="ARBA" id="ARBA00022737"/>
    </source>
</evidence>
<protein>
    <recommendedName>
        <fullName evidence="8">RRM domain-containing protein</fullName>
    </recommendedName>
</protein>
<feature type="compositionally biased region" description="Polar residues" evidence="7">
    <location>
        <begin position="71"/>
        <end position="95"/>
    </location>
</feature>
<dbReference type="Gene3D" id="3.30.70.330">
    <property type="match status" value="1"/>
</dbReference>
<dbReference type="GO" id="GO:0005686">
    <property type="term" value="C:U2 snRNP"/>
    <property type="evidence" value="ECO:0007669"/>
    <property type="project" value="TreeGrafter"/>
</dbReference>
<dbReference type="InterPro" id="IPR012677">
    <property type="entry name" value="Nucleotide-bd_a/b_plait_sf"/>
</dbReference>
<evidence type="ECO:0000256" key="4">
    <source>
        <dbReference type="ARBA" id="ARBA00022884"/>
    </source>
</evidence>